<sequence>MNDLIEFVKIRSVGLSQPSRATLNRTHKVHPIATIQVESFQCALEQKGHHLETTRELGGAIVAYSPLIRGLLAGEITSHSDLSDTDMKKITPRYAQESFPKIPELVENFK</sequence>
<dbReference type="InterPro" id="IPR050791">
    <property type="entry name" value="Aldo-Keto_reductase"/>
</dbReference>
<dbReference type="PANTHER" id="PTHR43625">
    <property type="entry name" value="AFLATOXIN B1 ALDEHYDE REDUCTASE"/>
    <property type="match status" value="1"/>
</dbReference>
<accession>A0A8H2WA64</accession>
<dbReference type="InterPro" id="IPR036812">
    <property type="entry name" value="NAD(P)_OxRdtase_dom_sf"/>
</dbReference>
<evidence type="ECO:0000259" key="2">
    <source>
        <dbReference type="Pfam" id="PF00248"/>
    </source>
</evidence>
<dbReference type="PANTHER" id="PTHR43625:SF40">
    <property type="entry name" value="ALDO-KETO REDUCTASE YAKC [NADP(+)]"/>
    <property type="match status" value="1"/>
</dbReference>
<organism evidence="3 4">
    <name type="scientific">Rhizoctonia solani</name>
    <dbReference type="NCBI Taxonomy" id="456999"/>
    <lineage>
        <taxon>Eukaryota</taxon>
        <taxon>Fungi</taxon>
        <taxon>Dikarya</taxon>
        <taxon>Basidiomycota</taxon>
        <taxon>Agaricomycotina</taxon>
        <taxon>Agaricomycetes</taxon>
        <taxon>Cantharellales</taxon>
        <taxon>Ceratobasidiaceae</taxon>
        <taxon>Rhizoctonia</taxon>
    </lineage>
</organism>
<protein>
    <recommendedName>
        <fullName evidence="2">NADP-dependent oxidoreductase domain-containing protein</fullName>
    </recommendedName>
</protein>
<evidence type="ECO:0000313" key="4">
    <source>
        <dbReference type="Proteomes" id="UP000663846"/>
    </source>
</evidence>
<keyword evidence="1" id="KW-0560">Oxidoreductase</keyword>
<gene>
    <name evidence="3" type="ORF">RDB_LOCUS13269</name>
</gene>
<dbReference type="GO" id="GO:0016491">
    <property type="term" value="F:oxidoreductase activity"/>
    <property type="evidence" value="ECO:0007669"/>
    <property type="project" value="UniProtKB-KW"/>
</dbReference>
<dbReference type="InterPro" id="IPR023210">
    <property type="entry name" value="NADP_OxRdtase_dom"/>
</dbReference>
<proteinExistence type="predicted"/>
<feature type="domain" description="NADP-dependent oxidoreductase" evidence="2">
    <location>
        <begin position="9"/>
        <end position="88"/>
    </location>
</feature>
<comment type="caution">
    <text evidence="3">The sequence shown here is derived from an EMBL/GenBank/DDBJ whole genome shotgun (WGS) entry which is preliminary data.</text>
</comment>
<dbReference type="EMBL" id="CAJMWS010000069">
    <property type="protein sequence ID" value="CAE6353798.1"/>
    <property type="molecule type" value="Genomic_DNA"/>
</dbReference>
<evidence type="ECO:0000313" key="3">
    <source>
        <dbReference type="EMBL" id="CAE6353798.1"/>
    </source>
</evidence>
<dbReference type="GO" id="GO:0005737">
    <property type="term" value="C:cytoplasm"/>
    <property type="evidence" value="ECO:0007669"/>
    <property type="project" value="TreeGrafter"/>
</dbReference>
<dbReference type="Gene3D" id="3.20.20.100">
    <property type="entry name" value="NADP-dependent oxidoreductase domain"/>
    <property type="match status" value="1"/>
</dbReference>
<dbReference type="SUPFAM" id="SSF51430">
    <property type="entry name" value="NAD(P)-linked oxidoreductase"/>
    <property type="match status" value="1"/>
</dbReference>
<dbReference type="Proteomes" id="UP000663846">
    <property type="component" value="Unassembled WGS sequence"/>
</dbReference>
<evidence type="ECO:0000256" key="1">
    <source>
        <dbReference type="ARBA" id="ARBA00023002"/>
    </source>
</evidence>
<dbReference type="AlphaFoldDB" id="A0A8H2WA64"/>
<dbReference type="Pfam" id="PF00248">
    <property type="entry name" value="Aldo_ket_red"/>
    <property type="match status" value="1"/>
</dbReference>
<name>A0A8H2WA64_9AGAM</name>
<reference evidence="3" key="1">
    <citation type="submission" date="2021-01" db="EMBL/GenBank/DDBJ databases">
        <authorList>
            <person name="Kaushik A."/>
        </authorList>
    </citation>
    <scope>NUCLEOTIDE SEQUENCE</scope>
    <source>
        <strain evidence="3">AG1-1C</strain>
    </source>
</reference>